<dbReference type="GO" id="GO:0050343">
    <property type="term" value="F:trans-2-enoyl-CoA reductase (NADH) activity"/>
    <property type="evidence" value="ECO:0007669"/>
    <property type="project" value="UniProtKB-EC"/>
</dbReference>
<keyword evidence="5 9" id="KW-0520">NAD</keyword>
<dbReference type="Gene3D" id="3.40.50.720">
    <property type="entry name" value="NAD(P)-binding Rossmann-like Domain"/>
    <property type="match status" value="1"/>
</dbReference>
<evidence type="ECO:0000313" key="14">
    <source>
        <dbReference type="Proteomes" id="UP000247465"/>
    </source>
</evidence>
<dbReference type="NCBIfam" id="NF043048">
    <property type="entry name" value="EnoyACPredFabV"/>
    <property type="match status" value="1"/>
</dbReference>
<feature type="binding site" evidence="9">
    <location>
        <position position="225"/>
    </location>
    <ligand>
        <name>substrate</name>
    </ligand>
</feature>
<feature type="active site" description="Proton donor" evidence="9">
    <location>
        <position position="235"/>
    </location>
</feature>
<keyword evidence="7 9" id="KW-0275">Fatty acid biosynthesis</keyword>
<keyword evidence="2 9" id="KW-0444">Lipid biosynthesis</keyword>
<feature type="domain" description="Trans-2-enoyl-CoA reductase-like NAD(P)H binding" evidence="12">
    <location>
        <begin position="2"/>
        <end position="78"/>
    </location>
</feature>
<accession>A0A2Z4AE39</accession>
<evidence type="ECO:0000256" key="6">
    <source>
        <dbReference type="ARBA" id="ARBA00023098"/>
    </source>
</evidence>
<protein>
    <recommendedName>
        <fullName evidence="9">Enoyl-[acyl-carrier-protein] reductase [NADH]</fullName>
        <shortName evidence="9">ENR</shortName>
        <ecNumber evidence="9">1.3.1.9</ecNumber>
    </recommendedName>
</protein>
<dbReference type="GO" id="GO:0004318">
    <property type="term" value="F:enoyl-[acyl-carrier-protein] reductase (NADH) activity"/>
    <property type="evidence" value="ECO:0007669"/>
    <property type="project" value="UniProtKB-UniRule"/>
</dbReference>
<evidence type="ECO:0000259" key="10">
    <source>
        <dbReference type="Pfam" id="PF07055"/>
    </source>
</evidence>
<dbReference type="GO" id="GO:0006633">
    <property type="term" value="P:fatty acid biosynthetic process"/>
    <property type="evidence" value="ECO:0007669"/>
    <property type="project" value="UniProtKB-UniRule"/>
</dbReference>
<dbReference type="InterPro" id="IPR010758">
    <property type="entry name" value="Trans-2-enoyl-CoA_reductase"/>
</dbReference>
<gene>
    <name evidence="9 13" type="primary">fabV</name>
    <name evidence="13" type="ORF">DF168_00357</name>
</gene>
<evidence type="ECO:0000256" key="8">
    <source>
        <dbReference type="ARBA" id="ARBA00048302"/>
    </source>
</evidence>
<proteinExistence type="inferred from homology"/>
<dbReference type="Pfam" id="PF12241">
    <property type="entry name" value="Enoyl_reductase"/>
    <property type="match status" value="1"/>
</dbReference>
<dbReference type="EC" id="1.3.1.9" evidence="9"/>
<dbReference type="InterPro" id="IPR050048">
    <property type="entry name" value="FabV-like_NADH_b"/>
</dbReference>
<sequence length="395" mass="43628">MIIKPRTRGFICITAHPTGCAANIRAQIETVQSRGKIRNGPKNVLIIGASTGYGLATRIVSAFACGSATLGVFMHRGSERGRTAEAGWYNSVAFENAAREEGLVACNINGDAFSNEIKEKTIDLIKLELGKIDLLVYSLAAPRRTDPYTGEVYRSALKPVGRAFTSKGLDTDRGEVKEVTFEPATEEEIEGTTKVMGGEDWKLWIESLRREDLLAKGCSTCAYSYIGPEVTWPVYRNGTIGIAKKHIEDTAQEINQSLKSIGGRAFTSVNKAFVSHASSAIPVVPLYISILFKVMKEKGIHEECVEQIYRLFSTHIYGEGETLFDKEGRVRIDDLEMRSDIQKTATELWNQVTTENLDEISDFAGYRSDFLKLFGFGISGVDYEADVDPVVEFST</sequence>
<evidence type="ECO:0000259" key="11">
    <source>
        <dbReference type="Pfam" id="PF12241"/>
    </source>
</evidence>
<dbReference type="EMBL" id="CP029803">
    <property type="protein sequence ID" value="AWT59176.1"/>
    <property type="molecule type" value="Genomic_DNA"/>
</dbReference>
<comment type="similarity">
    <text evidence="9">Belongs to the TER reductase family.</text>
</comment>
<name>A0A2Z4AE39_9BACT</name>
<evidence type="ECO:0000256" key="2">
    <source>
        <dbReference type="ARBA" id="ARBA00022516"/>
    </source>
</evidence>
<dbReference type="Pfam" id="PF07055">
    <property type="entry name" value="Eno-Rase_FAD_bd"/>
    <property type="match status" value="1"/>
</dbReference>
<evidence type="ECO:0000256" key="9">
    <source>
        <dbReference type="HAMAP-Rule" id="MF_01838"/>
    </source>
</evidence>
<dbReference type="NCBIfam" id="NF010177">
    <property type="entry name" value="PRK13656.1"/>
    <property type="match status" value="1"/>
</dbReference>
<feature type="binding site" evidence="9">
    <location>
        <begin position="139"/>
        <end position="140"/>
    </location>
    <ligand>
        <name>NAD(+)</name>
        <dbReference type="ChEBI" id="CHEBI:57540"/>
    </ligand>
</feature>
<dbReference type="AlphaFoldDB" id="A0A2Z4AE39"/>
<feature type="binding site" evidence="9">
    <location>
        <begin position="111"/>
        <end position="112"/>
    </location>
    <ligand>
        <name>NAD(+)</name>
        <dbReference type="ChEBI" id="CHEBI:57540"/>
    </ligand>
</feature>
<keyword evidence="4 9" id="KW-0560">Oxidoreductase</keyword>
<evidence type="ECO:0000256" key="5">
    <source>
        <dbReference type="ARBA" id="ARBA00023027"/>
    </source>
</evidence>
<dbReference type="UniPathway" id="UPA00094"/>
<evidence type="ECO:0000313" key="13">
    <source>
        <dbReference type="EMBL" id="AWT59176.1"/>
    </source>
</evidence>
<dbReference type="GO" id="GO:0051287">
    <property type="term" value="F:NAD binding"/>
    <property type="evidence" value="ECO:0007669"/>
    <property type="project" value="UniProtKB-UniRule"/>
</dbReference>
<feature type="domain" description="Enoyl reductase FAD binding" evidence="10">
    <location>
        <begin position="324"/>
        <end position="387"/>
    </location>
</feature>
<dbReference type="Pfam" id="PF12242">
    <property type="entry name" value="Eno-Rase_NADH_b"/>
    <property type="match status" value="1"/>
</dbReference>
<comment type="subunit">
    <text evidence="1 9">Monomer.</text>
</comment>
<reference evidence="13 14" key="1">
    <citation type="submission" date="2018-06" db="EMBL/GenBank/DDBJ databases">
        <title>Draft Genome Sequence of a Novel Marine Bacterium Related to the Verrucomicrobia.</title>
        <authorList>
            <person name="Vosseberg J."/>
            <person name="Martijn J."/>
            <person name="Ettema T.J.G."/>
        </authorList>
    </citation>
    <scope>NUCLEOTIDE SEQUENCE [LARGE SCALE GENOMIC DNA]</scope>
    <source>
        <strain evidence="13">TARA_B100001123</strain>
    </source>
</reference>
<evidence type="ECO:0000256" key="1">
    <source>
        <dbReference type="ARBA" id="ARBA00011245"/>
    </source>
</evidence>
<dbReference type="InterPro" id="IPR024910">
    <property type="entry name" value="Enoyl-CoA_Rdtase_cat_dom"/>
</dbReference>
<dbReference type="Proteomes" id="UP000247465">
    <property type="component" value="Chromosome"/>
</dbReference>
<comment type="function">
    <text evidence="9">Involved in the final reduction of the elongation cycle of fatty acid synthesis (FAS II). Catalyzes the reduction of a carbon-carbon double bond in an enoyl moiety that is covalently linked to an acyl carrier protein (ACP).</text>
</comment>
<dbReference type="PANTHER" id="PTHR37480">
    <property type="entry name" value="ENOYL-[ACYL-CARRIER-PROTEIN] REDUCTASE [NADH]"/>
    <property type="match status" value="1"/>
</dbReference>
<dbReference type="PANTHER" id="PTHR37480:SF1">
    <property type="entry name" value="ENOYL-[ACYL-CARRIER-PROTEIN] REDUCTASE [NADH]"/>
    <property type="match status" value="1"/>
</dbReference>
<feature type="domain" description="Trans-2-enoyl-CoA reductase catalytic" evidence="11">
    <location>
        <begin position="82"/>
        <end position="317"/>
    </location>
</feature>
<dbReference type="InterPro" id="IPR024906">
    <property type="entry name" value="Eno_Rdtase_FAD-bd_dom"/>
</dbReference>
<feature type="binding site" evidence="9">
    <location>
        <position position="244"/>
    </location>
    <ligand>
        <name>NAD(+)</name>
        <dbReference type="ChEBI" id="CHEBI:57540"/>
    </ligand>
</feature>
<evidence type="ECO:0000256" key="3">
    <source>
        <dbReference type="ARBA" id="ARBA00022832"/>
    </source>
</evidence>
<comment type="caution">
    <text evidence="9">Lacks conserved residue(s) required for the propagation of feature annotation.</text>
</comment>
<comment type="catalytic activity">
    <reaction evidence="9">
        <text>a 2,3-saturated acyl-[ACP] + NAD(+) = a (2E)-enoyl-[ACP] + NADH + H(+)</text>
        <dbReference type="Rhea" id="RHEA:10240"/>
        <dbReference type="Rhea" id="RHEA-COMP:9925"/>
        <dbReference type="Rhea" id="RHEA-COMP:9926"/>
        <dbReference type="ChEBI" id="CHEBI:15378"/>
        <dbReference type="ChEBI" id="CHEBI:57540"/>
        <dbReference type="ChEBI" id="CHEBI:57945"/>
        <dbReference type="ChEBI" id="CHEBI:78784"/>
        <dbReference type="ChEBI" id="CHEBI:78785"/>
        <dbReference type="EC" id="1.3.1.9"/>
    </reaction>
</comment>
<dbReference type="HAMAP" id="MF_01838">
    <property type="entry name" value="FabV_reductase"/>
    <property type="match status" value="1"/>
</dbReference>
<evidence type="ECO:0000259" key="12">
    <source>
        <dbReference type="Pfam" id="PF12242"/>
    </source>
</evidence>
<evidence type="ECO:0000256" key="7">
    <source>
        <dbReference type="ARBA" id="ARBA00023160"/>
    </source>
</evidence>
<comment type="pathway">
    <text evidence="9">Lipid metabolism; fatty acid biosynthesis.</text>
</comment>
<keyword evidence="3 9" id="KW-0276">Fatty acid metabolism</keyword>
<feature type="binding site" evidence="9">
    <location>
        <begin position="48"/>
        <end position="53"/>
    </location>
    <ligand>
        <name>NAD(+)</name>
        <dbReference type="ChEBI" id="CHEBI:57540"/>
    </ligand>
</feature>
<evidence type="ECO:0000256" key="4">
    <source>
        <dbReference type="ARBA" id="ARBA00023002"/>
    </source>
</evidence>
<dbReference type="KEGG" id="mtar:DF168_00357"/>
<organism evidence="13 14">
    <name type="scientific">Candidatus Moanibacter tarae</name>
    <dbReference type="NCBI Taxonomy" id="2200854"/>
    <lineage>
        <taxon>Bacteria</taxon>
        <taxon>Pseudomonadati</taxon>
        <taxon>Verrucomicrobiota</taxon>
        <taxon>Opitutia</taxon>
        <taxon>Puniceicoccales</taxon>
        <taxon>Puniceicoccales incertae sedis</taxon>
        <taxon>Candidatus Moanibacter</taxon>
    </lineage>
</organism>
<keyword evidence="6 9" id="KW-0443">Lipid metabolism</keyword>
<comment type="catalytic activity">
    <reaction evidence="8">
        <text>a 2,3-saturated acyl-CoA + NAD(+) = a (2E)-enoyl-CoA + NADH + H(+)</text>
        <dbReference type="Rhea" id="RHEA:18177"/>
        <dbReference type="ChEBI" id="CHEBI:15378"/>
        <dbReference type="ChEBI" id="CHEBI:57540"/>
        <dbReference type="ChEBI" id="CHEBI:57945"/>
        <dbReference type="ChEBI" id="CHEBI:58856"/>
        <dbReference type="ChEBI" id="CHEBI:65111"/>
        <dbReference type="EC" id="1.3.1.44"/>
    </reaction>
</comment>